<sequence length="289" mass="32251" precursor="true">MHRPLKIFHALLALSLLSFIPAGVRADHKPATKDLVTPEMTEESPAAGRRVRQVAPEYKGTEVYHALYLPTDWKSGGKYSVIVEYTGNQFAESGSTGEVKDANLGYGLTGGIGFIWVSMPYIEKGGNENAVRWWGDKQATVDYCKTNLPRICEQFGGDRESVFICGFSRGAIGASYIGLADDPIASFWKGMMTHDHFDGDKTWGYAESDRKSALVRLTRLKGRPVLACGGGTDFLRDHPELAKVTILRPPVAKIFTIPEGKVIHPHTDLWMHRDSEYRDEARQWLARHK</sequence>
<accession>A0A5C6CPN4</accession>
<evidence type="ECO:0008006" key="4">
    <source>
        <dbReference type="Google" id="ProtNLM"/>
    </source>
</evidence>
<keyword evidence="3" id="KW-1185">Reference proteome</keyword>
<keyword evidence="1" id="KW-0732">Signal</keyword>
<comment type="caution">
    <text evidence="2">The sequence shown here is derived from an EMBL/GenBank/DDBJ whole genome shotgun (WGS) entry which is preliminary data.</text>
</comment>
<feature type="signal peptide" evidence="1">
    <location>
        <begin position="1"/>
        <end position="26"/>
    </location>
</feature>
<dbReference type="SUPFAM" id="SSF53474">
    <property type="entry name" value="alpha/beta-Hydrolases"/>
    <property type="match status" value="1"/>
</dbReference>
<evidence type="ECO:0000256" key="1">
    <source>
        <dbReference type="SAM" id="SignalP"/>
    </source>
</evidence>
<proteinExistence type="predicted"/>
<evidence type="ECO:0000313" key="2">
    <source>
        <dbReference type="EMBL" id="TWU25016.1"/>
    </source>
</evidence>
<dbReference type="RefSeq" id="WP_197169037.1">
    <property type="nucleotide sequence ID" value="NZ_SJPT01000002.1"/>
</dbReference>
<feature type="chain" id="PRO_5023082679" description="Alpha/beta hydrolase family protein" evidence="1">
    <location>
        <begin position="27"/>
        <end position="289"/>
    </location>
</feature>
<dbReference type="Gene3D" id="3.40.50.1820">
    <property type="entry name" value="alpha/beta hydrolase"/>
    <property type="match status" value="1"/>
</dbReference>
<organism evidence="2 3">
    <name type="scientific">Novipirellula galeiformis</name>
    <dbReference type="NCBI Taxonomy" id="2528004"/>
    <lineage>
        <taxon>Bacteria</taxon>
        <taxon>Pseudomonadati</taxon>
        <taxon>Planctomycetota</taxon>
        <taxon>Planctomycetia</taxon>
        <taxon>Pirellulales</taxon>
        <taxon>Pirellulaceae</taxon>
        <taxon>Novipirellula</taxon>
    </lineage>
</organism>
<name>A0A5C6CPN4_9BACT</name>
<gene>
    <name evidence="2" type="ORF">Pla52o_13130</name>
</gene>
<dbReference type="AlphaFoldDB" id="A0A5C6CPN4"/>
<dbReference type="EMBL" id="SJPT01000002">
    <property type="protein sequence ID" value="TWU25016.1"/>
    <property type="molecule type" value="Genomic_DNA"/>
</dbReference>
<dbReference type="Proteomes" id="UP000316304">
    <property type="component" value="Unassembled WGS sequence"/>
</dbReference>
<dbReference type="InterPro" id="IPR029058">
    <property type="entry name" value="AB_hydrolase_fold"/>
</dbReference>
<protein>
    <recommendedName>
        <fullName evidence="4">Alpha/beta hydrolase family protein</fullName>
    </recommendedName>
</protein>
<reference evidence="2 3" key="1">
    <citation type="submission" date="2019-02" db="EMBL/GenBank/DDBJ databases">
        <title>Deep-cultivation of Planctomycetes and their phenomic and genomic characterization uncovers novel biology.</title>
        <authorList>
            <person name="Wiegand S."/>
            <person name="Jogler M."/>
            <person name="Boedeker C."/>
            <person name="Pinto D."/>
            <person name="Vollmers J."/>
            <person name="Rivas-Marin E."/>
            <person name="Kohn T."/>
            <person name="Peeters S.H."/>
            <person name="Heuer A."/>
            <person name="Rast P."/>
            <person name="Oberbeckmann S."/>
            <person name="Bunk B."/>
            <person name="Jeske O."/>
            <person name="Meyerdierks A."/>
            <person name="Storesund J.E."/>
            <person name="Kallscheuer N."/>
            <person name="Luecker S."/>
            <person name="Lage O.M."/>
            <person name="Pohl T."/>
            <person name="Merkel B.J."/>
            <person name="Hornburger P."/>
            <person name="Mueller R.-W."/>
            <person name="Bruemmer F."/>
            <person name="Labrenz M."/>
            <person name="Spormann A.M."/>
            <person name="Op Den Camp H."/>
            <person name="Overmann J."/>
            <person name="Amann R."/>
            <person name="Jetten M.S.M."/>
            <person name="Mascher T."/>
            <person name="Medema M.H."/>
            <person name="Devos D.P."/>
            <person name="Kaster A.-K."/>
            <person name="Ovreas L."/>
            <person name="Rohde M."/>
            <person name="Galperin M.Y."/>
            <person name="Jogler C."/>
        </authorList>
    </citation>
    <scope>NUCLEOTIDE SEQUENCE [LARGE SCALE GENOMIC DNA]</scope>
    <source>
        <strain evidence="2 3">Pla52o</strain>
    </source>
</reference>
<evidence type="ECO:0000313" key="3">
    <source>
        <dbReference type="Proteomes" id="UP000316304"/>
    </source>
</evidence>